<proteinExistence type="predicted"/>
<evidence type="ECO:0000256" key="1">
    <source>
        <dbReference type="SAM" id="MobiDB-lite"/>
    </source>
</evidence>
<dbReference type="Proteomes" id="UP001589709">
    <property type="component" value="Unassembled WGS sequence"/>
</dbReference>
<evidence type="ECO:0000313" key="2">
    <source>
        <dbReference type="EMBL" id="MFB9462405.1"/>
    </source>
</evidence>
<accession>A0ABV5MWJ3</accession>
<organism evidence="2 3">
    <name type="scientific">Streptomyces cinereospinus</name>
    <dbReference type="NCBI Taxonomy" id="285561"/>
    <lineage>
        <taxon>Bacteria</taxon>
        <taxon>Bacillati</taxon>
        <taxon>Actinomycetota</taxon>
        <taxon>Actinomycetes</taxon>
        <taxon>Kitasatosporales</taxon>
        <taxon>Streptomycetaceae</taxon>
        <taxon>Streptomyces</taxon>
    </lineage>
</organism>
<gene>
    <name evidence="2" type="ORF">ACFF45_06665</name>
</gene>
<feature type="region of interest" description="Disordered" evidence="1">
    <location>
        <begin position="1"/>
        <end position="113"/>
    </location>
</feature>
<comment type="caution">
    <text evidence="2">The sequence shown here is derived from an EMBL/GenBank/DDBJ whole genome shotgun (WGS) entry which is preliminary data.</text>
</comment>
<keyword evidence="3" id="KW-1185">Reference proteome</keyword>
<name>A0ABV5MWJ3_9ACTN</name>
<dbReference type="RefSeq" id="WP_381343190.1">
    <property type="nucleotide sequence ID" value="NZ_JBHMCY010000009.1"/>
</dbReference>
<protein>
    <submittedName>
        <fullName evidence="2">Plasmid stabilization protein</fullName>
    </submittedName>
</protein>
<feature type="compositionally biased region" description="Polar residues" evidence="1">
    <location>
        <begin position="51"/>
        <end position="63"/>
    </location>
</feature>
<sequence length="113" mass="12024">MPAGSSSKRERQYEHIKDSAEERGASQGRAKEIAARTVNKERARSGEAKSASRSSTKGKSPSQRGGEKSGSSRGGGSDGGPTREQLYQEAKKKGVEGRSTMNKDQLARALGRS</sequence>
<reference evidence="2 3" key="1">
    <citation type="submission" date="2024-09" db="EMBL/GenBank/DDBJ databases">
        <authorList>
            <person name="Sun Q."/>
            <person name="Mori K."/>
        </authorList>
    </citation>
    <scope>NUCLEOTIDE SEQUENCE [LARGE SCALE GENOMIC DNA]</scope>
    <source>
        <strain evidence="2 3">JCM 6917</strain>
    </source>
</reference>
<feature type="compositionally biased region" description="Basic and acidic residues" evidence="1">
    <location>
        <begin position="7"/>
        <end position="47"/>
    </location>
</feature>
<dbReference type="EMBL" id="JBHMCY010000009">
    <property type="protein sequence ID" value="MFB9462405.1"/>
    <property type="molecule type" value="Genomic_DNA"/>
</dbReference>
<evidence type="ECO:0000313" key="3">
    <source>
        <dbReference type="Proteomes" id="UP001589709"/>
    </source>
</evidence>